<keyword evidence="6 7" id="KW-0694">RNA-binding</keyword>
<dbReference type="InterPro" id="IPR020568">
    <property type="entry name" value="Ribosomal_Su5_D2-typ_SF"/>
</dbReference>
<comment type="caution">
    <text evidence="10">The sequence shown here is derived from an EMBL/GenBank/DDBJ whole genome shotgun (WGS) entry which is preliminary data.</text>
</comment>
<evidence type="ECO:0000256" key="2">
    <source>
        <dbReference type="ARBA" id="ARBA00022694"/>
    </source>
</evidence>
<evidence type="ECO:0000256" key="5">
    <source>
        <dbReference type="ARBA" id="ARBA00022801"/>
    </source>
</evidence>
<dbReference type="OrthoDB" id="196964at2"/>
<dbReference type="PANTHER" id="PTHR33992:SF1">
    <property type="entry name" value="RIBONUCLEASE P PROTEIN COMPONENT"/>
    <property type="match status" value="1"/>
</dbReference>
<dbReference type="InterPro" id="IPR014721">
    <property type="entry name" value="Ribsml_uS5_D2-typ_fold_subgr"/>
</dbReference>
<dbReference type="EMBL" id="JYIY01000076">
    <property type="protein sequence ID" value="KJL35941.1"/>
    <property type="molecule type" value="Genomic_DNA"/>
</dbReference>
<dbReference type="GO" id="GO:0004526">
    <property type="term" value="F:ribonuclease P activity"/>
    <property type="evidence" value="ECO:0007669"/>
    <property type="project" value="UniProtKB-UniRule"/>
</dbReference>
<comment type="subunit">
    <text evidence="7">Consists of a catalytic RNA component (M1 or rnpB) and a protein subunit.</text>
</comment>
<dbReference type="Proteomes" id="UP000033451">
    <property type="component" value="Unassembled WGS sequence"/>
</dbReference>
<dbReference type="EMBL" id="DMNG01000281">
    <property type="protein sequence ID" value="HAN26086.1"/>
    <property type="molecule type" value="Genomic_DNA"/>
</dbReference>
<name>A0A0F0LX40_9MICO</name>
<dbReference type="InterPro" id="IPR020539">
    <property type="entry name" value="RNase_P_CS"/>
</dbReference>
<organism evidence="10 11">
    <name type="scientific">Microbacterium ginsengisoli</name>
    <dbReference type="NCBI Taxonomy" id="400772"/>
    <lineage>
        <taxon>Bacteria</taxon>
        <taxon>Bacillati</taxon>
        <taxon>Actinomycetota</taxon>
        <taxon>Actinomycetes</taxon>
        <taxon>Micrococcales</taxon>
        <taxon>Microbacteriaceae</taxon>
        <taxon>Microbacterium</taxon>
    </lineage>
</organism>
<evidence type="ECO:0000313" key="12">
    <source>
        <dbReference type="Proteomes" id="UP000257479"/>
    </source>
</evidence>
<dbReference type="Proteomes" id="UP000257479">
    <property type="component" value="Unassembled WGS sequence"/>
</dbReference>
<evidence type="ECO:0000256" key="8">
    <source>
        <dbReference type="NCBIfam" id="TIGR00188"/>
    </source>
</evidence>
<dbReference type="GO" id="GO:0042781">
    <property type="term" value="F:3'-tRNA processing endoribonuclease activity"/>
    <property type="evidence" value="ECO:0007669"/>
    <property type="project" value="TreeGrafter"/>
</dbReference>
<evidence type="ECO:0000256" key="7">
    <source>
        <dbReference type="HAMAP-Rule" id="MF_00227"/>
    </source>
</evidence>
<keyword evidence="3 7" id="KW-0540">Nuclease</keyword>
<dbReference type="RefSeq" id="WP_045247905.1">
    <property type="nucleotide sequence ID" value="NZ_DAIQHQ010000003.1"/>
</dbReference>
<dbReference type="EC" id="3.1.26.5" evidence="7 8"/>
<accession>A0A0F0LX40</accession>
<dbReference type="STRING" id="400772.RR49_01985"/>
<sequence length="111" mass="11917">MLSRPSRLTDGADYKAVVRRGVRSTSPHLITYVVASEGTRAPRFGFIVSKQVGGAVTRNLVRRRLKAICAEARGDVAPGRDIVIRALPAAAAASFSTLRGDVRTALQRRAS</sequence>
<dbReference type="SUPFAM" id="SSF54211">
    <property type="entry name" value="Ribosomal protein S5 domain 2-like"/>
    <property type="match status" value="1"/>
</dbReference>
<dbReference type="PATRIC" id="fig|400772.4.peg.2002"/>
<dbReference type="NCBIfam" id="TIGR00188">
    <property type="entry name" value="rnpA"/>
    <property type="match status" value="1"/>
</dbReference>
<dbReference type="Pfam" id="PF00825">
    <property type="entry name" value="Ribonuclease_P"/>
    <property type="match status" value="1"/>
</dbReference>
<reference evidence="9 12" key="2">
    <citation type="journal article" date="2018" name="Nat. Biotechnol.">
        <title>A standardized bacterial taxonomy based on genome phylogeny substantially revises the tree of life.</title>
        <authorList>
            <person name="Parks D.H."/>
            <person name="Chuvochina M."/>
            <person name="Waite D.W."/>
            <person name="Rinke C."/>
            <person name="Skarshewski A."/>
            <person name="Chaumeil P.A."/>
            <person name="Hugenholtz P."/>
        </authorList>
    </citation>
    <scope>NUCLEOTIDE SEQUENCE [LARGE SCALE GENOMIC DNA]</scope>
    <source>
        <strain evidence="9">UBA9152</strain>
    </source>
</reference>
<dbReference type="GO" id="GO:0030677">
    <property type="term" value="C:ribonuclease P complex"/>
    <property type="evidence" value="ECO:0007669"/>
    <property type="project" value="TreeGrafter"/>
</dbReference>
<comment type="catalytic activity">
    <reaction evidence="7">
        <text>Endonucleolytic cleavage of RNA, removing 5'-extranucleotides from tRNA precursor.</text>
        <dbReference type="EC" id="3.1.26.5"/>
    </reaction>
</comment>
<keyword evidence="5 7" id="KW-0378">Hydrolase</keyword>
<evidence type="ECO:0000256" key="4">
    <source>
        <dbReference type="ARBA" id="ARBA00022759"/>
    </source>
</evidence>
<keyword evidence="2 7" id="KW-0819">tRNA processing</keyword>
<comment type="function">
    <text evidence="1 7">RNaseP catalyzes the removal of the 5'-leader sequence from pre-tRNA to produce the mature 5'-terminus. It can also cleave other RNA substrates such as 4.5S RNA. The protein component plays an auxiliary but essential role in vivo by binding to the 5'-leader sequence and broadening the substrate specificity of the ribozyme.</text>
</comment>
<evidence type="ECO:0000256" key="3">
    <source>
        <dbReference type="ARBA" id="ARBA00022722"/>
    </source>
</evidence>
<keyword evidence="4 7" id="KW-0255">Endonuclease</keyword>
<evidence type="ECO:0000313" key="10">
    <source>
        <dbReference type="EMBL" id="KJL35941.1"/>
    </source>
</evidence>
<comment type="similarity">
    <text evidence="7">Belongs to the RnpA family.</text>
</comment>
<reference evidence="10 11" key="1">
    <citation type="submission" date="2015-02" db="EMBL/GenBank/DDBJ databases">
        <title>Draft genome sequences of ten Microbacterium spp. with emphasis on heavy metal contaminated environments.</title>
        <authorList>
            <person name="Corretto E."/>
        </authorList>
    </citation>
    <scope>NUCLEOTIDE SEQUENCE [LARGE SCALE GENOMIC DNA]</scope>
    <source>
        <strain evidence="10 11">DSM 18659</strain>
    </source>
</reference>
<dbReference type="Gene3D" id="3.30.230.10">
    <property type="match status" value="1"/>
</dbReference>
<dbReference type="GO" id="GO:0001682">
    <property type="term" value="P:tRNA 5'-leader removal"/>
    <property type="evidence" value="ECO:0007669"/>
    <property type="project" value="UniProtKB-UniRule"/>
</dbReference>
<protein>
    <recommendedName>
        <fullName evidence="7 8">Ribonuclease P protein component</fullName>
        <shortName evidence="7">RNase P protein</shortName>
        <shortName evidence="7">RNaseP protein</shortName>
        <ecNumber evidence="7 8">3.1.26.5</ecNumber>
    </recommendedName>
    <alternativeName>
        <fullName evidence="7">Protein C5</fullName>
    </alternativeName>
</protein>
<evidence type="ECO:0000256" key="1">
    <source>
        <dbReference type="ARBA" id="ARBA00002663"/>
    </source>
</evidence>
<proteinExistence type="inferred from homology"/>
<dbReference type="PANTHER" id="PTHR33992">
    <property type="entry name" value="RIBONUCLEASE P PROTEIN COMPONENT"/>
    <property type="match status" value="1"/>
</dbReference>
<dbReference type="PROSITE" id="PS00648">
    <property type="entry name" value="RIBONUCLEASE_P"/>
    <property type="match status" value="1"/>
</dbReference>
<gene>
    <name evidence="7 10" type="primary">rnpA</name>
    <name evidence="9" type="ORF">DCP95_16185</name>
    <name evidence="10" type="ORF">RR49_01985</name>
</gene>
<evidence type="ECO:0000313" key="9">
    <source>
        <dbReference type="EMBL" id="HAN26086.1"/>
    </source>
</evidence>
<dbReference type="HAMAP" id="MF_00227">
    <property type="entry name" value="RNase_P"/>
    <property type="match status" value="1"/>
</dbReference>
<keyword evidence="11" id="KW-1185">Reference proteome</keyword>
<evidence type="ECO:0000256" key="6">
    <source>
        <dbReference type="ARBA" id="ARBA00022884"/>
    </source>
</evidence>
<dbReference type="GO" id="GO:0000049">
    <property type="term" value="F:tRNA binding"/>
    <property type="evidence" value="ECO:0007669"/>
    <property type="project" value="UniProtKB-UniRule"/>
</dbReference>
<dbReference type="AlphaFoldDB" id="A0A0F0LX40"/>
<dbReference type="InterPro" id="IPR000100">
    <property type="entry name" value="RNase_P"/>
</dbReference>
<evidence type="ECO:0000313" key="11">
    <source>
        <dbReference type="Proteomes" id="UP000033451"/>
    </source>
</evidence>